<dbReference type="EMBL" id="JYDU01000395">
    <property type="protein sequence ID" value="KRX86334.1"/>
    <property type="molecule type" value="Genomic_DNA"/>
</dbReference>
<evidence type="ECO:0000313" key="2">
    <source>
        <dbReference type="Proteomes" id="UP000054815"/>
    </source>
</evidence>
<organism evidence="1 2">
    <name type="scientific">Trichinella pseudospiralis</name>
    <name type="common">Parasitic roundworm</name>
    <dbReference type="NCBI Taxonomy" id="6337"/>
    <lineage>
        <taxon>Eukaryota</taxon>
        <taxon>Metazoa</taxon>
        <taxon>Ecdysozoa</taxon>
        <taxon>Nematoda</taxon>
        <taxon>Enoplea</taxon>
        <taxon>Dorylaimia</taxon>
        <taxon>Trichinellida</taxon>
        <taxon>Trichinellidae</taxon>
        <taxon>Trichinella</taxon>
    </lineage>
</organism>
<protein>
    <submittedName>
        <fullName evidence="1">Uncharacterized protein</fullName>
    </submittedName>
</protein>
<name>A0A0V0XEP6_TRIPS</name>
<sequence>MEVEAKDQQNNHIQCCGNRAVKTGAKHEGDDKSRHEKTCAFMQGGKKPGMITILKTSRHGEKLI</sequence>
<reference evidence="1 2" key="1">
    <citation type="submission" date="2015-01" db="EMBL/GenBank/DDBJ databases">
        <title>Evolution of Trichinella species and genotypes.</title>
        <authorList>
            <person name="Korhonen P.K."/>
            <person name="Edoardo P."/>
            <person name="Giuseppe L.R."/>
            <person name="Gasser R.B."/>
        </authorList>
    </citation>
    <scope>NUCLEOTIDE SEQUENCE [LARGE SCALE GENOMIC DNA]</scope>
    <source>
        <strain evidence="1">ISS141</strain>
    </source>
</reference>
<dbReference type="AlphaFoldDB" id="A0A0V0XEP6"/>
<evidence type="ECO:0000313" key="1">
    <source>
        <dbReference type="EMBL" id="KRX86334.1"/>
    </source>
</evidence>
<comment type="caution">
    <text evidence="1">The sequence shown here is derived from an EMBL/GenBank/DDBJ whole genome shotgun (WGS) entry which is preliminary data.</text>
</comment>
<gene>
    <name evidence="1" type="ORF">T4E_2759</name>
</gene>
<dbReference type="Proteomes" id="UP000054815">
    <property type="component" value="Unassembled WGS sequence"/>
</dbReference>
<proteinExistence type="predicted"/>
<accession>A0A0V0XEP6</accession>